<protein>
    <submittedName>
        <fullName evidence="14">Methyl-accepting chemotaxis protein</fullName>
    </submittedName>
</protein>
<name>A0ABV6KXB5_9BACI</name>
<dbReference type="PROSITE" id="PS50111">
    <property type="entry name" value="CHEMOTAXIS_TRANSDUC_2"/>
    <property type="match status" value="1"/>
</dbReference>
<dbReference type="CDD" id="cd12913">
    <property type="entry name" value="PDC1_MCP_like"/>
    <property type="match status" value="1"/>
</dbReference>
<dbReference type="InterPro" id="IPR029151">
    <property type="entry name" value="Sensor-like_sf"/>
</dbReference>
<dbReference type="SUPFAM" id="SSF103190">
    <property type="entry name" value="Sensory domain-like"/>
    <property type="match status" value="1"/>
</dbReference>
<dbReference type="Pfam" id="PF00015">
    <property type="entry name" value="MCPsignal"/>
    <property type="match status" value="1"/>
</dbReference>
<dbReference type="Gene3D" id="6.10.340.10">
    <property type="match status" value="1"/>
</dbReference>
<comment type="subcellular location">
    <subcellularLocation>
        <location evidence="1">Cell membrane</location>
        <topology evidence="1">Multi-pass membrane protein</topology>
    </subcellularLocation>
</comment>
<evidence type="ECO:0000256" key="2">
    <source>
        <dbReference type="ARBA" id="ARBA00022475"/>
    </source>
</evidence>
<keyword evidence="2" id="KW-1003">Cell membrane</keyword>
<dbReference type="SMART" id="SM00304">
    <property type="entry name" value="HAMP"/>
    <property type="match status" value="1"/>
</dbReference>
<dbReference type="RefSeq" id="WP_377058957.1">
    <property type="nucleotide sequence ID" value="NZ_JBHLUU010000123.1"/>
</dbReference>
<evidence type="ECO:0000256" key="9">
    <source>
        <dbReference type="ARBA" id="ARBA00029447"/>
    </source>
</evidence>
<keyword evidence="5 11" id="KW-0812">Transmembrane</keyword>
<dbReference type="InterPro" id="IPR033479">
    <property type="entry name" value="dCache_1"/>
</dbReference>
<keyword evidence="3" id="KW-0488">Methylation</keyword>
<keyword evidence="4" id="KW-0145">Chemotaxis</keyword>
<evidence type="ECO:0000313" key="15">
    <source>
        <dbReference type="Proteomes" id="UP001589738"/>
    </source>
</evidence>
<keyword evidence="6 11" id="KW-1133">Transmembrane helix</keyword>
<evidence type="ECO:0000256" key="3">
    <source>
        <dbReference type="ARBA" id="ARBA00022481"/>
    </source>
</evidence>
<feature type="transmembrane region" description="Helical" evidence="11">
    <location>
        <begin position="290"/>
        <end position="309"/>
    </location>
</feature>
<dbReference type="Pfam" id="PF02743">
    <property type="entry name" value="dCache_1"/>
    <property type="match status" value="1"/>
</dbReference>
<dbReference type="PANTHER" id="PTHR32089">
    <property type="entry name" value="METHYL-ACCEPTING CHEMOTAXIS PROTEIN MCPB"/>
    <property type="match status" value="1"/>
</dbReference>
<keyword evidence="15" id="KW-1185">Reference proteome</keyword>
<dbReference type="CDD" id="cd11386">
    <property type="entry name" value="MCP_signal"/>
    <property type="match status" value="1"/>
</dbReference>
<dbReference type="SMART" id="SM00283">
    <property type="entry name" value="MA"/>
    <property type="match status" value="1"/>
</dbReference>
<dbReference type="InterPro" id="IPR003660">
    <property type="entry name" value="HAMP_dom"/>
</dbReference>
<accession>A0ABV6KXB5</accession>
<organism evidence="14 15">
    <name type="scientific">Robertmurraya beringensis</name>
    <dbReference type="NCBI Taxonomy" id="641660"/>
    <lineage>
        <taxon>Bacteria</taxon>
        <taxon>Bacillati</taxon>
        <taxon>Bacillota</taxon>
        <taxon>Bacilli</taxon>
        <taxon>Bacillales</taxon>
        <taxon>Bacillaceae</taxon>
        <taxon>Robertmurraya</taxon>
    </lineage>
</organism>
<feature type="domain" description="HAMP" evidence="13">
    <location>
        <begin position="311"/>
        <end position="363"/>
    </location>
</feature>
<reference evidence="14 15" key="1">
    <citation type="submission" date="2024-09" db="EMBL/GenBank/DDBJ databases">
        <authorList>
            <person name="Sun Q."/>
            <person name="Mori K."/>
        </authorList>
    </citation>
    <scope>NUCLEOTIDE SEQUENCE [LARGE SCALE GENOMIC DNA]</scope>
    <source>
        <strain evidence="14 15">CGMCC 1.9126</strain>
    </source>
</reference>
<dbReference type="Pfam" id="PF00672">
    <property type="entry name" value="HAMP"/>
    <property type="match status" value="1"/>
</dbReference>
<sequence>MFKKIQTKIMLTVSILIAVTLLVVSAVTFFKTKDEILTSVSSSSSAQVDSLKSNMDLYLHFYGSSVDRYSKDSRVIDYLKQVKANEQNGLSIYWPIIDKDFQEFMNLNQNAATIYVGAETKQFTTTPVIELPADFDPTGRPWYTAAVQSSGETIWTDPYEDASSGEYIVTVAQSVVDPVTKETLGVVGMDLSLAGLSGIIKETKVGYNGYSLLLDQSGIALVHPKDQGKDVSEKSYFSQLNSGEKGATSYTEDGTDFELYYQTLGQTGWKVGMVYETKNVLESAKILQDAILIIAAIAIIIGLVITYFLSKSIAKPITLLNQQVQEVAAGDLTIHVESKSKDETGQLTDHFNIMVENMRDLITSVEKSVDSVNDSASNLTAVSEETIAASEEVARATGEIATGAYQQAQDVDGANQKAIGLSTQIEKVKDNVNEMTGLSKQAEVTNVKGLEQMNFLRQRAIESDEVIKSVGTVIHNLDSKVKEIEKVIHSITEISDQTNLLALNASIEAARAGESGKGFAVVADEVRKLAEQSAKAAQQVKQTISSIEKETQHVVKEMEQTVAISELQSKAVGQTEVAFNDISQTINAIVSSIGSIRSDIDHINDLKDDVVASIQSIASVAEHSAVASDKVSESTEEQVRALDSVTQSAIELNEASAKLAEMIKKFKI</sequence>
<dbReference type="PROSITE" id="PS50885">
    <property type="entry name" value="HAMP"/>
    <property type="match status" value="1"/>
</dbReference>
<evidence type="ECO:0000256" key="1">
    <source>
        <dbReference type="ARBA" id="ARBA00004651"/>
    </source>
</evidence>
<evidence type="ECO:0000256" key="5">
    <source>
        <dbReference type="ARBA" id="ARBA00022692"/>
    </source>
</evidence>
<dbReference type="SUPFAM" id="SSF58104">
    <property type="entry name" value="Methyl-accepting chemotaxis protein (MCP) signaling domain"/>
    <property type="match status" value="1"/>
</dbReference>
<evidence type="ECO:0000313" key="14">
    <source>
        <dbReference type="EMBL" id="MFC0477650.1"/>
    </source>
</evidence>
<feature type="domain" description="Methyl-accepting transducer" evidence="12">
    <location>
        <begin position="382"/>
        <end position="632"/>
    </location>
</feature>
<comment type="similarity">
    <text evidence="9">Belongs to the methyl-accepting chemotaxis (MCP) protein family.</text>
</comment>
<evidence type="ECO:0000256" key="6">
    <source>
        <dbReference type="ARBA" id="ARBA00022989"/>
    </source>
</evidence>
<evidence type="ECO:0000256" key="8">
    <source>
        <dbReference type="ARBA" id="ARBA00023224"/>
    </source>
</evidence>
<dbReference type="Gene3D" id="1.10.287.950">
    <property type="entry name" value="Methyl-accepting chemotaxis protein"/>
    <property type="match status" value="1"/>
</dbReference>
<dbReference type="CDD" id="cd06225">
    <property type="entry name" value="HAMP"/>
    <property type="match status" value="1"/>
</dbReference>
<gene>
    <name evidence="14" type="ORF">ACFFHF_20885</name>
</gene>
<evidence type="ECO:0000256" key="11">
    <source>
        <dbReference type="SAM" id="Phobius"/>
    </source>
</evidence>
<comment type="caution">
    <text evidence="14">The sequence shown here is derived from an EMBL/GenBank/DDBJ whole genome shotgun (WGS) entry which is preliminary data.</text>
</comment>
<dbReference type="PANTHER" id="PTHR32089:SF114">
    <property type="entry name" value="METHYL-ACCEPTING CHEMOTAXIS PROTEIN MCPB"/>
    <property type="match status" value="1"/>
</dbReference>
<evidence type="ECO:0000256" key="10">
    <source>
        <dbReference type="PROSITE-ProRule" id="PRU00284"/>
    </source>
</evidence>
<evidence type="ECO:0000256" key="4">
    <source>
        <dbReference type="ARBA" id="ARBA00022500"/>
    </source>
</evidence>
<evidence type="ECO:0000256" key="7">
    <source>
        <dbReference type="ARBA" id="ARBA00023136"/>
    </source>
</evidence>
<keyword evidence="8 10" id="KW-0807">Transducer</keyword>
<dbReference type="CDD" id="cd12912">
    <property type="entry name" value="PDC2_MCP_like"/>
    <property type="match status" value="1"/>
</dbReference>
<dbReference type="Gene3D" id="3.30.450.20">
    <property type="entry name" value="PAS domain"/>
    <property type="match status" value="1"/>
</dbReference>
<dbReference type="InterPro" id="IPR004089">
    <property type="entry name" value="MCPsignal_dom"/>
</dbReference>
<evidence type="ECO:0000259" key="13">
    <source>
        <dbReference type="PROSITE" id="PS50885"/>
    </source>
</evidence>
<dbReference type="Proteomes" id="UP001589738">
    <property type="component" value="Unassembled WGS sequence"/>
</dbReference>
<proteinExistence type="inferred from homology"/>
<evidence type="ECO:0000259" key="12">
    <source>
        <dbReference type="PROSITE" id="PS50111"/>
    </source>
</evidence>
<keyword evidence="7 11" id="KW-0472">Membrane</keyword>
<dbReference type="EMBL" id="JBHLUU010000123">
    <property type="protein sequence ID" value="MFC0477650.1"/>
    <property type="molecule type" value="Genomic_DNA"/>
</dbReference>